<dbReference type="EMBL" id="CM023470">
    <property type="protein sequence ID" value="KAH7980687.1"/>
    <property type="molecule type" value="Genomic_DNA"/>
</dbReference>
<organism evidence="1 2">
    <name type="scientific">Dermacentor silvarum</name>
    <name type="common">Tick</name>
    <dbReference type="NCBI Taxonomy" id="543639"/>
    <lineage>
        <taxon>Eukaryota</taxon>
        <taxon>Metazoa</taxon>
        <taxon>Ecdysozoa</taxon>
        <taxon>Arthropoda</taxon>
        <taxon>Chelicerata</taxon>
        <taxon>Arachnida</taxon>
        <taxon>Acari</taxon>
        <taxon>Parasitiformes</taxon>
        <taxon>Ixodida</taxon>
        <taxon>Ixodoidea</taxon>
        <taxon>Ixodidae</taxon>
        <taxon>Rhipicephalinae</taxon>
        <taxon>Dermacentor</taxon>
    </lineage>
</organism>
<gene>
    <name evidence="1" type="ORF">HPB49_018232</name>
</gene>
<evidence type="ECO:0000313" key="2">
    <source>
        <dbReference type="Proteomes" id="UP000821865"/>
    </source>
</evidence>
<keyword evidence="2" id="KW-1185">Reference proteome</keyword>
<sequence length="105" mass="11870">MEPLFWIVDHFTKAMGPIFVTTVTIVACTVIVIAYMIGIPYWWENNKCVLLVALVIGHWLLINIVFHYWMALTTNPGTPPEDVETPSATIGTPARGQWPHLDNHL</sequence>
<accession>A0ACB8E1L3</accession>
<evidence type="ECO:0000313" key="1">
    <source>
        <dbReference type="EMBL" id="KAH7980687.1"/>
    </source>
</evidence>
<protein>
    <submittedName>
        <fullName evidence="1">Uncharacterized protein</fullName>
    </submittedName>
</protein>
<name>A0ACB8E1L3_DERSI</name>
<dbReference type="Proteomes" id="UP000821865">
    <property type="component" value="Chromosome 1"/>
</dbReference>
<comment type="caution">
    <text evidence="1">The sequence shown here is derived from an EMBL/GenBank/DDBJ whole genome shotgun (WGS) entry which is preliminary data.</text>
</comment>
<reference evidence="1" key="1">
    <citation type="submission" date="2020-05" db="EMBL/GenBank/DDBJ databases">
        <title>Large-scale comparative analyses of tick genomes elucidate their genetic diversity and vector capacities.</title>
        <authorList>
            <person name="Jia N."/>
            <person name="Wang J."/>
            <person name="Shi W."/>
            <person name="Du L."/>
            <person name="Sun Y."/>
            <person name="Zhan W."/>
            <person name="Jiang J."/>
            <person name="Wang Q."/>
            <person name="Zhang B."/>
            <person name="Ji P."/>
            <person name="Sakyi L.B."/>
            <person name="Cui X."/>
            <person name="Yuan T."/>
            <person name="Jiang B."/>
            <person name="Yang W."/>
            <person name="Lam T.T.-Y."/>
            <person name="Chang Q."/>
            <person name="Ding S."/>
            <person name="Wang X."/>
            <person name="Zhu J."/>
            <person name="Ruan X."/>
            <person name="Zhao L."/>
            <person name="Wei J."/>
            <person name="Que T."/>
            <person name="Du C."/>
            <person name="Cheng J."/>
            <person name="Dai P."/>
            <person name="Han X."/>
            <person name="Huang E."/>
            <person name="Gao Y."/>
            <person name="Liu J."/>
            <person name="Shao H."/>
            <person name="Ye R."/>
            <person name="Li L."/>
            <person name="Wei W."/>
            <person name="Wang X."/>
            <person name="Wang C."/>
            <person name="Yang T."/>
            <person name="Huo Q."/>
            <person name="Li W."/>
            <person name="Guo W."/>
            <person name="Chen H."/>
            <person name="Zhou L."/>
            <person name="Ni X."/>
            <person name="Tian J."/>
            <person name="Zhou Y."/>
            <person name="Sheng Y."/>
            <person name="Liu T."/>
            <person name="Pan Y."/>
            <person name="Xia L."/>
            <person name="Li J."/>
            <person name="Zhao F."/>
            <person name="Cao W."/>
        </authorList>
    </citation>
    <scope>NUCLEOTIDE SEQUENCE</scope>
    <source>
        <strain evidence="1">Dsil-2018</strain>
    </source>
</reference>
<proteinExistence type="predicted"/>